<dbReference type="AlphaFoldDB" id="R7V5X4"/>
<dbReference type="Proteomes" id="UP000014760">
    <property type="component" value="Unassembled WGS sequence"/>
</dbReference>
<dbReference type="HOGENOM" id="CLU_2099164_0_0_1"/>
<name>R7V5X4_CAPTE</name>
<keyword evidence="3" id="KW-1185">Reference proteome</keyword>
<reference evidence="1 3" key="2">
    <citation type="journal article" date="2013" name="Nature">
        <title>Insights into bilaterian evolution from three spiralian genomes.</title>
        <authorList>
            <person name="Simakov O."/>
            <person name="Marletaz F."/>
            <person name="Cho S.J."/>
            <person name="Edsinger-Gonzales E."/>
            <person name="Havlak P."/>
            <person name="Hellsten U."/>
            <person name="Kuo D.H."/>
            <person name="Larsson T."/>
            <person name="Lv J."/>
            <person name="Arendt D."/>
            <person name="Savage R."/>
            <person name="Osoegawa K."/>
            <person name="de Jong P."/>
            <person name="Grimwood J."/>
            <person name="Chapman J.A."/>
            <person name="Shapiro H."/>
            <person name="Aerts A."/>
            <person name="Otillar R.P."/>
            <person name="Terry A.Y."/>
            <person name="Boore J.L."/>
            <person name="Grigoriev I.V."/>
            <person name="Lindberg D.R."/>
            <person name="Seaver E.C."/>
            <person name="Weisblat D.A."/>
            <person name="Putnam N.H."/>
            <person name="Rokhsar D.S."/>
        </authorList>
    </citation>
    <scope>NUCLEOTIDE SEQUENCE</scope>
    <source>
        <strain evidence="1 3">I ESC-2004</strain>
    </source>
</reference>
<reference evidence="3" key="1">
    <citation type="submission" date="2012-12" db="EMBL/GenBank/DDBJ databases">
        <authorList>
            <person name="Hellsten U."/>
            <person name="Grimwood J."/>
            <person name="Chapman J.A."/>
            <person name="Shapiro H."/>
            <person name="Aerts A."/>
            <person name="Otillar R.P."/>
            <person name="Terry A.Y."/>
            <person name="Boore J.L."/>
            <person name="Simakov O."/>
            <person name="Marletaz F."/>
            <person name="Cho S.-J."/>
            <person name="Edsinger-Gonzales E."/>
            <person name="Havlak P."/>
            <person name="Kuo D.-H."/>
            <person name="Larsson T."/>
            <person name="Lv J."/>
            <person name="Arendt D."/>
            <person name="Savage R."/>
            <person name="Osoegawa K."/>
            <person name="de Jong P."/>
            <person name="Lindberg D.R."/>
            <person name="Seaver E.C."/>
            <person name="Weisblat D.A."/>
            <person name="Putnam N.H."/>
            <person name="Grigoriev I.V."/>
            <person name="Rokhsar D.S."/>
        </authorList>
    </citation>
    <scope>NUCLEOTIDE SEQUENCE</scope>
    <source>
        <strain evidence="3">I ESC-2004</strain>
    </source>
</reference>
<accession>R7V5X4</accession>
<evidence type="ECO:0000313" key="2">
    <source>
        <dbReference type="EnsemblMetazoa" id="CapteP202526"/>
    </source>
</evidence>
<organism evidence="1">
    <name type="scientific">Capitella teleta</name>
    <name type="common">Polychaete worm</name>
    <dbReference type="NCBI Taxonomy" id="283909"/>
    <lineage>
        <taxon>Eukaryota</taxon>
        <taxon>Metazoa</taxon>
        <taxon>Spiralia</taxon>
        <taxon>Lophotrochozoa</taxon>
        <taxon>Annelida</taxon>
        <taxon>Polychaeta</taxon>
        <taxon>Sedentaria</taxon>
        <taxon>Scolecida</taxon>
        <taxon>Capitellidae</taxon>
        <taxon>Capitella</taxon>
    </lineage>
</organism>
<sequence>METLKLTPKEGGYICPKCRNMMKVTPSKQGREQSHKDYVAAHALPASSHAIHQRAARPVHERSTCEEVLKSLFEFGIGKARTGTIAGVDKLKVECLSKLQKWKNNLCFTKLHFSFC</sequence>
<evidence type="ECO:0000313" key="3">
    <source>
        <dbReference type="Proteomes" id="UP000014760"/>
    </source>
</evidence>
<dbReference type="EMBL" id="KB294939">
    <property type="protein sequence ID" value="ELU13882.1"/>
    <property type="molecule type" value="Genomic_DNA"/>
</dbReference>
<reference evidence="2" key="3">
    <citation type="submission" date="2015-06" db="UniProtKB">
        <authorList>
            <consortium name="EnsemblMetazoa"/>
        </authorList>
    </citation>
    <scope>IDENTIFICATION</scope>
</reference>
<proteinExistence type="predicted"/>
<gene>
    <name evidence="1" type="ORF">CAPTEDRAFT_202526</name>
</gene>
<evidence type="ECO:0000313" key="1">
    <source>
        <dbReference type="EMBL" id="ELU13882.1"/>
    </source>
</evidence>
<dbReference type="EMBL" id="AMQN01005012">
    <property type="status" value="NOT_ANNOTATED_CDS"/>
    <property type="molecule type" value="Genomic_DNA"/>
</dbReference>
<dbReference type="EnsemblMetazoa" id="CapteT202526">
    <property type="protein sequence ID" value="CapteP202526"/>
    <property type="gene ID" value="CapteG202526"/>
</dbReference>
<protein>
    <submittedName>
        <fullName evidence="1 2">Uncharacterized protein</fullName>
    </submittedName>
</protein>